<dbReference type="Pfam" id="PF04717">
    <property type="entry name" value="Phage_base_V"/>
    <property type="match status" value="1"/>
</dbReference>
<dbReference type="InterPro" id="IPR006531">
    <property type="entry name" value="Gp5/Vgr_OB"/>
</dbReference>
<dbReference type="SUPFAM" id="SSF69349">
    <property type="entry name" value="Phage fibre proteins"/>
    <property type="match status" value="1"/>
</dbReference>
<organism evidence="2 3">
    <name type="scientific">Rhodospira trueperi</name>
    <dbReference type="NCBI Taxonomy" id="69960"/>
    <lineage>
        <taxon>Bacteria</taxon>
        <taxon>Pseudomonadati</taxon>
        <taxon>Pseudomonadota</taxon>
        <taxon>Alphaproteobacteria</taxon>
        <taxon>Rhodospirillales</taxon>
        <taxon>Rhodospirillaceae</taxon>
        <taxon>Rhodospira</taxon>
    </lineage>
</organism>
<dbReference type="STRING" id="69960.SAMN05421720_101645"/>
<dbReference type="SUPFAM" id="SSF69255">
    <property type="entry name" value="gp5 N-terminal domain-like"/>
    <property type="match status" value="1"/>
</dbReference>
<dbReference type="Proteomes" id="UP000199412">
    <property type="component" value="Unassembled WGS sequence"/>
</dbReference>
<protein>
    <recommendedName>
        <fullName evidence="1">Gp5/Type VI secretion system Vgr protein OB-fold domain-containing protein</fullName>
    </recommendedName>
</protein>
<dbReference type="OrthoDB" id="9762420at2"/>
<name>A0A1G6XUR2_9PROT</name>
<evidence type="ECO:0000313" key="2">
    <source>
        <dbReference type="EMBL" id="SDD81919.1"/>
    </source>
</evidence>
<dbReference type="AlphaFoldDB" id="A0A1G6XUR2"/>
<accession>A0A1G6XUR2</accession>
<gene>
    <name evidence="2" type="ORF">SAMN05421720_101645</name>
</gene>
<dbReference type="RefSeq" id="WP_092781896.1">
    <property type="nucleotide sequence ID" value="NZ_FNAP01000001.1"/>
</dbReference>
<dbReference type="Gene3D" id="2.40.50.230">
    <property type="entry name" value="Gp5 N-terminal domain"/>
    <property type="match status" value="1"/>
</dbReference>
<evidence type="ECO:0000259" key="1">
    <source>
        <dbReference type="Pfam" id="PF04717"/>
    </source>
</evidence>
<evidence type="ECO:0000313" key="3">
    <source>
        <dbReference type="Proteomes" id="UP000199412"/>
    </source>
</evidence>
<feature type="domain" description="Gp5/Type VI secretion system Vgr protein OB-fold" evidence="1">
    <location>
        <begin position="53"/>
        <end position="94"/>
    </location>
</feature>
<sequence length="222" mass="23056">MSQLVDILRQIVRDELANNRVAELAEVTDAHPGGDGGGNHQVSVRLVTSGAELPHVPVAVPRIGFSMLPRVGDRVVVVFIDGDRNRPVVVGSVYDSERNPPPAEKLDTAFVPPDDPDDAVKRFHIATPGGGSVTVGDQGTTIEAGGTRVEVQQDGDIVIEAAGSITIKSAAGIEVASDAALTLQAATDLTLKGMTVTVEGQTETQVKGSLLTLAGTTSFKMA</sequence>
<keyword evidence="3" id="KW-1185">Reference proteome</keyword>
<proteinExistence type="predicted"/>
<dbReference type="InterPro" id="IPR037026">
    <property type="entry name" value="Vgr_OB-fold_dom_sf"/>
</dbReference>
<reference evidence="2 3" key="1">
    <citation type="submission" date="2016-10" db="EMBL/GenBank/DDBJ databases">
        <authorList>
            <person name="de Groot N.N."/>
        </authorList>
    </citation>
    <scope>NUCLEOTIDE SEQUENCE [LARGE SCALE GENOMIC DNA]</scope>
    <source>
        <strain evidence="2 3">ATCC 700224</strain>
    </source>
</reference>
<dbReference type="EMBL" id="FNAP01000001">
    <property type="protein sequence ID" value="SDD81919.1"/>
    <property type="molecule type" value="Genomic_DNA"/>
</dbReference>